<name>A0A8J8GKP3_9EURY</name>
<evidence type="ECO:0000256" key="12">
    <source>
        <dbReference type="PIRSR" id="PIRSR001365-2"/>
    </source>
</evidence>
<dbReference type="GO" id="GO:0008747">
    <property type="term" value="F:N-acetylneuraminate lyase activity"/>
    <property type="evidence" value="ECO:0007669"/>
    <property type="project" value="TreeGrafter"/>
</dbReference>
<dbReference type="AlphaFoldDB" id="A0A8J8GKP3"/>
<dbReference type="PRINTS" id="PR00146">
    <property type="entry name" value="DHPICSNTHASE"/>
</dbReference>
<accession>A0A8J8GKP3</accession>
<dbReference type="Proteomes" id="UP000728647">
    <property type="component" value="Unassembled WGS sequence"/>
</dbReference>
<evidence type="ECO:0000256" key="10">
    <source>
        <dbReference type="NCBIfam" id="TIGR00674"/>
    </source>
</evidence>
<evidence type="ECO:0000256" key="2">
    <source>
        <dbReference type="ARBA" id="ARBA00005120"/>
    </source>
</evidence>
<dbReference type="PANTHER" id="PTHR42849">
    <property type="entry name" value="N-ACETYLNEURAMINATE LYASE"/>
    <property type="match status" value="1"/>
</dbReference>
<dbReference type="InterPro" id="IPR020625">
    <property type="entry name" value="Schiff_base-form_aldolases_AS"/>
</dbReference>
<feature type="active site" description="Schiff-base intermediate with substrate" evidence="11">
    <location>
        <position position="167"/>
    </location>
</feature>
<organism evidence="13 14">
    <name type="scientific">Haloterrigena gelatinilytica</name>
    <dbReference type="NCBI Taxonomy" id="2741724"/>
    <lineage>
        <taxon>Archaea</taxon>
        <taxon>Methanobacteriati</taxon>
        <taxon>Methanobacteriota</taxon>
        <taxon>Stenosarchaea group</taxon>
        <taxon>Halobacteria</taxon>
        <taxon>Halobacteriales</taxon>
        <taxon>Natrialbaceae</taxon>
        <taxon>Haloterrigena</taxon>
    </lineage>
</organism>
<comment type="function">
    <text evidence="1">Catalyzes the condensation of (S)-aspartate-beta-semialdehyde [(S)-ASA] and pyruvate to 4-hydroxy-tetrahydrodipicolinate (HTPA).</text>
</comment>
<dbReference type="EMBL" id="JABURA010000001">
    <property type="protein sequence ID" value="NUB89525.1"/>
    <property type="molecule type" value="Genomic_DNA"/>
</dbReference>
<dbReference type="RefSeq" id="WP_174700983.1">
    <property type="nucleotide sequence ID" value="NZ_JABURA010000001.1"/>
</dbReference>
<evidence type="ECO:0000256" key="9">
    <source>
        <dbReference type="ARBA" id="ARBA00047836"/>
    </source>
</evidence>
<gene>
    <name evidence="13" type="primary">dapA</name>
    <name evidence="13" type="ORF">HT576_00565</name>
</gene>
<dbReference type="PANTHER" id="PTHR42849:SF1">
    <property type="entry name" value="N-ACETYLNEURAMINATE LYASE"/>
    <property type="match status" value="1"/>
</dbReference>
<keyword evidence="7 13" id="KW-0456">Lyase</keyword>
<proteinExistence type="predicted"/>
<dbReference type="GO" id="GO:0008675">
    <property type="term" value="F:2-dehydro-3-deoxy-phosphogluconate aldolase activity"/>
    <property type="evidence" value="ECO:0007669"/>
    <property type="project" value="UniProtKB-ARBA"/>
</dbReference>
<protein>
    <recommendedName>
        <fullName evidence="3 10">4-hydroxy-tetrahydrodipicolinate synthase</fullName>
        <ecNumber evidence="3 10">4.3.3.7</ecNumber>
    </recommendedName>
</protein>
<comment type="catalytic activity">
    <reaction evidence="9">
        <text>L-aspartate 4-semialdehyde + pyruvate = (2S,4S)-4-hydroxy-2,3,4,5-tetrahydrodipicolinate + H2O + H(+)</text>
        <dbReference type="Rhea" id="RHEA:34171"/>
        <dbReference type="ChEBI" id="CHEBI:15361"/>
        <dbReference type="ChEBI" id="CHEBI:15377"/>
        <dbReference type="ChEBI" id="CHEBI:15378"/>
        <dbReference type="ChEBI" id="CHEBI:67139"/>
        <dbReference type="ChEBI" id="CHEBI:537519"/>
        <dbReference type="EC" id="4.3.3.7"/>
    </reaction>
</comment>
<feature type="binding site" evidence="12">
    <location>
        <position position="209"/>
    </location>
    <ligand>
        <name>pyruvate</name>
        <dbReference type="ChEBI" id="CHEBI:15361"/>
    </ligand>
</feature>
<dbReference type="InterPro" id="IPR020624">
    <property type="entry name" value="Schiff_base-form_aldolases_CS"/>
</dbReference>
<evidence type="ECO:0000256" key="1">
    <source>
        <dbReference type="ARBA" id="ARBA00003294"/>
    </source>
</evidence>
<dbReference type="GO" id="GO:0019262">
    <property type="term" value="P:N-acetylneuraminate catabolic process"/>
    <property type="evidence" value="ECO:0007669"/>
    <property type="project" value="TreeGrafter"/>
</dbReference>
<evidence type="ECO:0000256" key="11">
    <source>
        <dbReference type="PIRSR" id="PIRSR001365-1"/>
    </source>
</evidence>
<dbReference type="SUPFAM" id="SSF51569">
    <property type="entry name" value="Aldolase"/>
    <property type="match status" value="1"/>
</dbReference>
<dbReference type="GO" id="GO:0005829">
    <property type="term" value="C:cytosol"/>
    <property type="evidence" value="ECO:0007669"/>
    <property type="project" value="TreeGrafter"/>
</dbReference>
<dbReference type="GO" id="GO:0008840">
    <property type="term" value="F:4-hydroxy-tetrahydrodipicolinate synthase activity"/>
    <property type="evidence" value="ECO:0007669"/>
    <property type="project" value="UniProtKB-UniRule"/>
</dbReference>
<feature type="binding site" evidence="12">
    <location>
        <position position="50"/>
    </location>
    <ligand>
        <name>pyruvate</name>
        <dbReference type="ChEBI" id="CHEBI:15361"/>
    </ligand>
</feature>
<dbReference type="GO" id="GO:0009089">
    <property type="term" value="P:lysine biosynthetic process via diaminopimelate"/>
    <property type="evidence" value="ECO:0007669"/>
    <property type="project" value="UniProtKB-UniRule"/>
</dbReference>
<dbReference type="Pfam" id="PF00701">
    <property type="entry name" value="DHDPS"/>
    <property type="match status" value="1"/>
</dbReference>
<evidence type="ECO:0000256" key="8">
    <source>
        <dbReference type="ARBA" id="ARBA00023270"/>
    </source>
</evidence>
<dbReference type="InterPro" id="IPR002220">
    <property type="entry name" value="DapA-like"/>
</dbReference>
<dbReference type="CDD" id="cd00408">
    <property type="entry name" value="DHDPS-like"/>
    <property type="match status" value="1"/>
</dbReference>
<dbReference type="SMART" id="SM01130">
    <property type="entry name" value="DHDPS"/>
    <property type="match status" value="1"/>
</dbReference>
<keyword evidence="8" id="KW-0704">Schiff base</keyword>
<comment type="pathway">
    <text evidence="2">Amino-acid biosynthesis; L-lysine biosynthesis via DAP pathway; (S)-tetrahydrodipicolinate from L-aspartate: step 3/4.</text>
</comment>
<dbReference type="UniPathway" id="UPA00034">
    <property type="reaction ID" value="UER00017"/>
</dbReference>
<dbReference type="PROSITE" id="PS00665">
    <property type="entry name" value="DHDPS_1"/>
    <property type="match status" value="1"/>
</dbReference>
<evidence type="ECO:0000256" key="3">
    <source>
        <dbReference type="ARBA" id="ARBA00012086"/>
    </source>
</evidence>
<evidence type="ECO:0000256" key="7">
    <source>
        <dbReference type="ARBA" id="ARBA00023239"/>
    </source>
</evidence>
<evidence type="ECO:0000256" key="4">
    <source>
        <dbReference type="ARBA" id="ARBA00022605"/>
    </source>
</evidence>
<evidence type="ECO:0000313" key="14">
    <source>
        <dbReference type="Proteomes" id="UP000728647"/>
    </source>
</evidence>
<dbReference type="PROSITE" id="PS00666">
    <property type="entry name" value="DHDPS_2"/>
    <property type="match status" value="1"/>
</dbReference>
<dbReference type="GO" id="GO:0019877">
    <property type="term" value="P:diaminopimelate biosynthetic process"/>
    <property type="evidence" value="ECO:0007669"/>
    <property type="project" value="UniProtKB-KW"/>
</dbReference>
<comment type="caution">
    <text evidence="13">The sequence shown here is derived from an EMBL/GenBank/DDBJ whole genome shotgun (WGS) entry which is preliminary data.</text>
</comment>
<keyword evidence="4" id="KW-0028">Amino-acid biosynthesis</keyword>
<evidence type="ECO:0000256" key="6">
    <source>
        <dbReference type="ARBA" id="ARBA00023154"/>
    </source>
</evidence>
<reference evidence="13" key="1">
    <citation type="submission" date="2020-06" db="EMBL/GenBank/DDBJ databases">
        <title>Haloterrigena sp. nov., an extremely halophilic archaeon isolated from a saline sediment.</title>
        <authorList>
            <person name="Liu B.-B."/>
        </authorList>
    </citation>
    <scope>NUCLEOTIDE SEQUENCE</scope>
    <source>
        <strain evidence="13">SYSU A121-1</strain>
    </source>
</reference>
<evidence type="ECO:0000313" key="13">
    <source>
        <dbReference type="EMBL" id="NUB89525.1"/>
    </source>
</evidence>
<dbReference type="NCBIfam" id="TIGR00674">
    <property type="entry name" value="dapA"/>
    <property type="match status" value="1"/>
</dbReference>
<dbReference type="PIRSF" id="PIRSF001365">
    <property type="entry name" value="DHDPS"/>
    <property type="match status" value="1"/>
</dbReference>
<evidence type="ECO:0000256" key="5">
    <source>
        <dbReference type="ARBA" id="ARBA00022915"/>
    </source>
</evidence>
<keyword evidence="6" id="KW-0457">Lysine biosynthesis</keyword>
<keyword evidence="5" id="KW-0220">Diaminopimelate biosynthesis</keyword>
<sequence length="297" mass="31478">MELQQVLRGITTPLVTPFDDASDIDEAALRDLIAHLLENDIDAVFPCGTTGEFASLTPEERNRVHEITVDAVDGEVPVLAGAAATSVAEAVDYAEDAAAIGADAAVVTPPYFHTANAPEGNQRFLERIADRSPLPLLLYNIPACTGQRLEPETVAAVAAHDDVLGLKDSSGDLEYFLSVVRRTPDDFLMLQGYDALLVPALRMGADGGVNALSNAVPEQLTELYEASADERGDELQDAVSELFGACATYGFAPAAKTALEYRGVIPSDAVRPPLVEVPEDGRETIGNAVDGLLETSE</sequence>
<dbReference type="InterPro" id="IPR013785">
    <property type="entry name" value="Aldolase_TIM"/>
</dbReference>
<dbReference type="OrthoDB" id="350860at2157"/>
<dbReference type="InterPro" id="IPR005263">
    <property type="entry name" value="DapA"/>
</dbReference>
<dbReference type="Gene3D" id="3.20.20.70">
    <property type="entry name" value="Aldolase class I"/>
    <property type="match status" value="1"/>
</dbReference>
<dbReference type="EC" id="4.3.3.7" evidence="3 10"/>
<feature type="active site" description="Proton donor/acceptor" evidence="11">
    <location>
        <position position="139"/>
    </location>
</feature>